<dbReference type="InterPro" id="IPR050545">
    <property type="entry name" value="Mycobact_MmpL"/>
</dbReference>
<comment type="subcellular location">
    <subcellularLocation>
        <location evidence="1">Cell membrane</location>
        <topology evidence="1">Multi-pass membrane protein</topology>
    </subcellularLocation>
</comment>
<dbReference type="EMBL" id="UINC01070376">
    <property type="protein sequence ID" value="SVC04480.1"/>
    <property type="molecule type" value="Genomic_DNA"/>
</dbReference>
<evidence type="ECO:0000313" key="8">
    <source>
        <dbReference type="EMBL" id="SVC04480.1"/>
    </source>
</evidence>
<name>A0A382IXM0_9ZZZZ</name>
<accession>A0A382IXM0</accession>
<dbReference type="InterPro" id="IPR004869">
    <property type="entry name" value="MMPL_dom"/>
</dbReference>
<dbReference type="InterPro" id="IPR001036">
    <property type="entry name" value="Acrflvin-R"/>
</dbReference>
<keyword evidence="2" id="KW-1003">Cell membrane</keyword>
<dbReference type="PANTHER" id="PTHR33406">
    <property type="entry name" value="MEMBRANE PROTEIN MJ1562-RELATED"/>
    <property type="match status" value="1"/>
</dbReference>
<evidence type="ECO:0000256" key="5">
    <source>
        <dbReference type="ARBA" id="ARBA00023136"/>
    </source>
</evidence>
<dbReference type="Pfam" id="PF03176">
    <property type="entry name" value="MMPL"/>
    <property type="match status" value="1"/>
</dbReference>
<feature type="transmembrane region" description="Helical" evidence="6">
    <location>
        <begin position="311"/>
        <end position="332"/>
    </location>
</feature>
<evidence type="ECO:0000256" key="2">
    <source>
        <dbReference type="ARBA" id="ARBA00022475"/>
    </source>
</evidence>
<evidence type="ECO:0000256" key="6">
    <source>
        <dbReference type="SAM" id="Phobius"/>
    </source>
</evidence>
<keyword evidence="4 6" id="KW-1133">Transmembrane helix</keyword>
<protein>
    <recommendedName>
        <fullName evidence="7">SSD domain-containing protein</fullName>
    </recommendedName>
</protein>
<dbReference type="PANTHER" id="PTHR33406:SF12">
    <property type="entry name" value="BLR2997 PROTEIN"/>
    <property type="match status" value="1"/>
</dbReference>
<feature type="non-terminal residue" evidence="8">
    <location>
        <position position="1"/>
    </location>
</feature>
<organism evidence="8">
    <name type="scientific">marine metagenome</name>
    <dbReference type="NCBI Taxonomy" id="408172"/>
    <lineage>
        <taxon>unclassified sequences</taxon>
        <taxon>metagenomes</taxon>
        <taxon>ecological metagenomes</taxon>
    </lineage>
</organism>
<dbReference type="Gene3D" id="1.20.1640.10">
    <property type="entry name" value="Multidrug efflux transporter AcrB transmembrane domain"/>
    <property type="match status" value="1"/>
</dbReference>
<dbReference type="PRINTS" id="PR00702">
    <property type="entry name" value="ACRIFLAVINRP"/>
</dbReference>
<feature type="transmembrane region" description="Helical" evidence="6">
    <location>
        <begin position="239"/>
        <end position="261"/>
    </location>
</feature>
<feature type="domain" description="SSD" evidence="7">
    <location>
        <begin position="211"/>
        <end position="338"/>
    </location>
</feature>
<evidence type="ECO:0000256" key="4">
    <source>
        <dbReference type="ARBA" id="ARBA00022989"/>
    </source>
</evidence>
<evidence type="ECO:0000259" key="7">
    <source>
        <dbReference type="PROSITE" id="PS50156"/>
    </source>
</evidence>
<keyword evidence="5 6" id="KW-0472">Membrane</keyword>
<feature type="transmembrane region" description="Helical" evidence="6">
    <location>
        <begin position="287"/>
        <end position="305"/>
    </location>
</feature>
<dbReference type="SUPFAM" id="SSF82866">
    <property type="entry name" value="Multidrug efflux transporter AcrB transmembrane domain"/>
    <property type="match status" value="1"/>
</dbReference>
<reference evidence="8" key="1">
    <citation type="submission" date="2018-05" db="EMBL/GenBank/DDBJ databases">
        <authorList>
            <person name="Lanie J.A."/>
            <person name="Ng W.-L."/>
            <person name="Kazmierczak K.M."/>
            <person name="Andrzejewski T.M."/>
            <person name="Davidsen T.M."/>
            <person name="Wayne K.J."/>
            <person name="Tettelin H."/>
            <person name="Glass J.I."/>
            <person name="Rusch D."/>
            <person name="Podicherti R."/>
            <person name="Tsui H.-C.T."/>
            <person name="Winkler M.E."/>
        </authorList>
    </citation>
    <scope>NUCLEOTIDE SEQUENCE</scope>
</reference>
<sequence length="343" mass="38774">PLEILIKFQDDSDVSDDFLKPEDLEGLTEEEIQMELEFAEMEREFAENANSPEYWFTAYKVELIKKVHDYLNGLPEIGKVLSLVSPVRVAEDLAEEELDAFQLAILYTKIPPEVRKTLIDPYVSIDDNEARILARVLDSKPDLRRNELLETVRRDLREKLGFEEQEVIVSGLLVLYNNMLQSLFKSQIKTIGVVMLGIAIMFLVLFRSITLAIIGILPNLLGAAVVLGVMGWAEIPMDMMTITIAAITIGIAVDNGIHYIYRFREEYALTHSYVETMHVCHSNIGKAVFYTAMTIIFGFSILVLSNFIPTIYFGVLIASAMFIAFLAALTVLPKLILLWKPFG</sequence>
<keyword evidence="3 6" id="KW-0812">Transmembrane</keyword>
<dbReference type="GO" id="GO:0022857">
    <property type="term" value="F:transmembrane transporter activity"/>
    <property type="evidence" value="ECO:0007669"/>
    <property type="project" value="InterPro"/>
</dbReference>
<feature type="transmembrane region" description="Helical" evidence="6">
    <location>
        <begin position="213"/>
        <end position="233"/>
    </location>
</feature>
<gene>
    <name evidence="8" type="ORF">METZ01_LOCUS257334</name>
</gene>
<proteinExistence type="predicted"/>
<evidence type="ECO:0000256" key="1">
    <source>
        <dbReference type="ARBA" id="ARBA00004651"/>
    </source>
</evidence>
<evidence type="ECO:0000256" key="3">
    <source>
        <dbReference type="ARBA" id="ARBA00022692"/>
    </source>
</evidence>
<dbReference type="AlphaFoldDB" id="A0A382IXM0"/>
<feature type="transmembrane region" description="Helical" evidence="6">
    <location>
        <begin position="188"/>
        <end position="206"/>
    </location>
</feature>
<dbReference type="InterPro" id="IPR000731">
    <property type="entry name" value="SSD"/>
</dbReference>
<dbReference type="GO" id="GO:0005886">
    <property type="term" value="C:plasma membrane"/>
    <property type="evidence" value="ECO:0007669"/>
    <property type="project" value="UniProtKB-SubCell"/>
</dbReference>
<dbReference type="PROSITE" id="PS50156">
    <property type="entry name" value="SSD"/>
    <property type="match status" value="1"/>
</dbReference>